<sequence length="165" mass="18239">MVRVRNELGHHCHRRRLRDNSNAPGGTMVPDPRAAGGGLLLVGRGAHGPVARLQGHRTHHGLRTCRRAGRVNLPNRFGPHRSIRPVVPSRPIDPAVLPGSADVALLRGHLGTVRTRLVLRHHPSHPPGLNQYWGGYAPPHERRRTGFKSRPSRLLGRNSALEWQG</sequence>
<gene>
    <name evidence="2" type="ORF">ACFFX0_26750</name>
</gene>
<feature type="compositionally biased region" description="Basic residues" evidence="1">
    <location>
        <begin position="141"/>
        <end position="151"/>
    </location>
</feature>
<evidence type="ECO:0000256" key="1">
    <source>
        <dbReference type="SAM" id="MobiDB-lite"/>
    </source>
</evidence>
<keyword evidence="3" id="KW-1185">Reference proteome</keyword>
<name>A0ABV5G6N4_9MICC</name>
<feature type="region of interest" description="Disordered" evidence="1">
    <location>
        <begin position="130"/>
        <end position="151"/>
    </location>
</feature>
<reference evidence="2 3" key="1">
    <citation type="submission" date="2024-09" db="EMBL/GenBank/DDBJ databases">
        <authorList>
            <person name="Sun Q."/>
            <person name="Mori K."/>
        </authorList>
    </citation>
    <scope>NUCLEOTIDE SEQUENCE [LARGE SCALE GENOMIC DNA]</scope>
    <source>
        <strain evidence="2 3">CCM 7609</strain>
    </source>
</reference>
<evidence type="ECO:0000313" key="3">
    <source>
        <dbReference type="Proteomes" id="UP001589575"/>
    </source>
</evidence>
<dbReference type="Proteomes" id="UP001589575">
    <property type="component" value="Unassembled WGS sequence"/>
</dbReference>
<accession>A0ABV5G6N4</accession>
<organism evidence="2 3">
    <name type="scientific">Citricoccus parietis</name>
    <dbReference type="NCBI Taxonomy" id="592307"/>
    <lineage>
        <taxon>Bacteria</taxon>
        <taxon>Bacillati</taxon>
        <taxon>Actinomycetota</taxon>
        <taxon>Actinomycetes</taxon>
        <taxon>Micrococcales</taxon>
        <taxon>Micrococcaceae</taxon>
        <taxon>Citricoccus</taxon>
    </lineage>
</organism>
<dbReference type="EMBL" id="JBHMFI010000002">
    <property type="protein sequence ID" value="MFB9074594.1"/>
    <property type="molecule type" value="Genomic_DNA"/>
</dbReference>
<proteinExistence type="predicted"/>
<feature type="region of interest" description="Disordered" evidence="1">
    <location>
        <begin position="1"/>
        <end position="31"/>
    </location>
</feature>
<feature type="compositionally biased region" description="Basic and acidic residues" evidence="1">
    <location>
        <begin position="1"/>
        <end position="10"/>
    </location>
</feature>
<comment type="caution">
    <text evidence="2">The sequence shown here is derived from an EMBL/GenBank/DDBJ whole genome shotgun (WGS) entry which is preliminary data.</text>
</comment>
<evidence type="ECO:0000313" key="2">
    <source>
        <dbReference type="EMBL" id="MFB9074594.1"/>
    </source>
</evidence>
<protein>
    <submittedName>
        <fullName evidence="2">Uncharacterized protein</fullName>
    </submittedName>
</protein>